<evidence type="ECO:0000313" key="2">
    <source>
        <dbReference type="EMBL" id="KZV22237.1"/>
    </source>
</evidence>
<proteinExistence type="predicted"/>
<dbReference type="OrthoDB" id="1301613at2759"/>
<sequence>MMERNTLVSIPITTVASESAFFIGARVLTKYRSCTLPENVQALICTRNWLHGYVNDNEDGVGIKTTLSCE</sequence>
<dbReference type="PANTHER" id="PTHR23272">
    <property type="entry name" value="BED FINGER-RELATED"/>
    <property type="match status" value="1"/>
</dbReference>
<evidence type="ECO:0000259" key="1">
    <source>
        <dbReference type="Pfam" id="PF05699"/>
    </source>
</evidence>
<feature type="domain" description="HAT C-terminal dimerisation" evidence="1">
    <location>
        <begin position="7"/>
        <end position="50"/>
    </location>
</feature>
<accession>A0A2Z7AS74</accession>
<dbReference type="EMBL" id="KV014415">
    <property type="protein sequence ID" value="KZV22237.1"/>
    <property type="molecule type" value="Genomic_DNA"/>
</dbReference>
<dbReference type="AlphaFoldDB" id="A0A2Z7AS74"/>
<dbReference type="Proteomes" id="UP000250235">
    <property type="component" value="Unassembled WGS sequence"/>
</dbReference>
<name>A0A2Z7AS74_9LAMI</name>
<dbReference type="InterPro" id="IPR008906">
    <property type="entry name" value="HATC_C_dom"/>
</dbReference>
<keyword evidence="3" id="KW-1185">Reference proteome</keyword>
<dbReference type="GO" id="GO:0046983">
    <property type="term" value="F:protein dimerization activity"/>
    <property type="evidence" value="ECO:0007669"/>
    <property type="project" value="InterPro"/>
</dbReference>
<dbReference type="PANTHER" id="PTHR23272:SF166">
    <property type="entry name" value="ZINC FINGER BED DOMAIN-CONTAINING PROTEIN RICESLEEPER 2-LIKE ISOFORM X1"/>
    <property type="match status" value="1"/>
</dbReference>
<dbReference type="Pfam" id="PF05699">
    <property type="entry name" value="Dimer_Tnp_hAT"/>
    <property type="match status" value="1"/>
</dbReference>
<organism evidence="2 3">
    <name type="scientific">Dorcoceras hygrometricum</name>
    <dbReference type="NCBI Taxonomy" id="472368"/>
    <lineage>
        <taxon>Eukaryota</taxon>
        <taxon>Viridiplantae</taxon>
        <taxon>Streptophyta</taxon>
        <taxon>Embryophyta</taxon>
        <taxon>Tracheophyta</taxon>
        <taxon>Spermatophyta</taxon>
        <taxon>Magnoliopsida</taxon>
        <taxon>eudicotyledons</taxon>
        <taxon>Gunneridae</taxon>
        <taxon>Pentapetalae</taxon>
        <taxon>asterids</taxon>
        <taxon>lamiids</taxon>
        <taxon>Lamiales</taxon>
        <taxon>Gesneriaceae</taxon>
        <taxon>Didymocarpoideae</taxon>
        <taxon>Trichosporeae</taxon>
        <taxon>Loxocarpinae</taxon>
        <taxon>Dorcoceras</taxon>
    </lineage>
</organism>
<reference evidence="2 3" key="1">
    <citation type="journal article" date="2015" name="Proc. Natl. Acad. Sci. U.S.A.">
        <title>The resurrection genome of Boea hygrometrica: A blueprint for survival of dehydration.</title>
        <authorList>
            <person name="Xiao L."/>
            <person name="Yang G."/>
            <person name="Zhang L."/>
            <person name="Yang X."/>
            <person name="Zhao S."/>
            <person name="Ji Z."/>
            <person name="Zhou Q."/>
            <person name="Hu M."/>
            <person name="Wang Y."/>
            <person name="Chen M."/>
            <person name="Xu Y."/>
            <person name="Jin H."/>
            <person name="Xiao X."/>
            <person name="Hu G."/>
            <person name="Bao F."/>
            <person name="Hu Y."/>
            <person name="Wan P."/>
            <person name="Li L."/>
            <person name="Deng X."/>
            <person name="Kuang T."/>
            <person name="Xiang C."/>
            <person name="Zhu J.K."/>
            <person name="Oliver M.J."/>
            <person name="He Y."/>
        </authorList>
    </citation>
    <scope>NUCLEOTIDE SEQUENCE [LARGE SCALE GENOMIC DNA]</scope>
    <source>
        <strain evidence="3">cv. XS01</strain>
    </source>
</reference>
<protein>
    <submittedName>
        <fullName evidence="2">Zinc finger BED domain-containing protein DAYSLEEPER-like</fullName>
    </submittedName>
</protein>
<gene>
    <name evidence="2" type="ORF">F511_08302</name>
</gene>
<evidence type="ECO:0000313" key="3">
    <source>
        <dbReference type="Proteomes" id="UP000250235"/>
    </source>
</evidence>